<accession>A0A5E7ZLW2</accession>
<protein>
    <submittedName>
        <fullName evidence="1">Uncharacterized protein</fullName>
    </submittedName>
</protein>
<evidence type="ECO:0000313" key="1">
    <source>
        <dbReference type="EMBL" id="VVT19652.1"/>
    </source>
</evidence>
<gene>
    <name evidence="1" type="ORF">SPHINGO391_460131</name>
</gene>
<dbReference type="AlphaFoldDB" id="A0A5E7ZLW2"/>
<dbReference type="EMBL" id="CABVLI010000041">
    <property type="protein sequence ID" value="VVT19652.1"/>
    <property type="molecule type" value="Genomic_DNA"/>
</dbReference>
<organism evidence="1 2">
    <name type="scientific">Sphingomonas aurantiaca</name>
    <dbReference type="NCBI Taxonomy" id="185949"/>
    <lineage>
        <taxon>Bacteria</taxon>
        <taxon>Pseudomonadati</taxon>
        <taxon>Pseudomonadota</taxon>
        <taxon>Alphaproteobacteria</taxon>
        <taxon>Sphingomonadales</taxon>
        <taxon>Sphingomonadaceae</taxon>
        <taxon>Sphingomonas</taxon>
    </lineage>
</organism>
<dbReference type="Proteomes" id="UP000326857">
    <property type="component" value="Unassembled WGS sequence"/>
</dbReference>
<evidence type="ECO:0000313" key="2">
    <source>
        <dbReference type="Proteomes" id="UP000326857"/>
    </source>
</evidence>
<sequence length="72" mass="8145">MHERPRCRRHTGSERLGCEHSAILTNLRCGFSPSRTVPGFDLNREAKLTANDQLLPGVHNRPIGDAEKRVLR</sequence>
<name>A0A5E7ZLW2_9SPHN</name>
<proteinExistence type="predicted"/>
<reference evidence="1 2" key="1">
    <citation type="submission" date="2019-09" db="EMBL/GenBank/DDBJ databases">
        <authorList>
            <person name="Dittami M. S."/>
        </authorList>
    </citation>
    <scope>NUCLEOTIDE SEQUENCE [LARGE SCALE GENOMIC DNA]</scope>
    <source>
        <strain evidence="1">SPHINGO391</strain>
    </source>
</reference>